<proteinExistence type="predicted"/>
<dbReference type="Proteomes" id="UP000008820">
    <property type="component" value="Chromosome 2"/>
</dbReference>
<sequence length="120" mass="13797">MIFPRARLTDNLKKSAPPDTKFVCNLSSWMMIKEFNNWFEHFLQHTRPTIDNPVLLILDGHNSHINNLTFVERARESFVTVVCLPPHCSHKLQPLDMSFMGPLKTSLSQAIEDYLKISSG</sequence>
<gene>
    <name evidence="2" type="primary">110676899</name>
</gene>
<evidence type="ECO:0000313" key="2">
    <source>
        <dbReference type="EnsemblMetazoa" id="AAEL023612-PA"/>
    </source>
</evidence>
<reference evidence="2 3" key="1">
    <citation type="submission" date="2017-06" db="EMBL/GenBank/DDBJ databases">
        <title>Aedes aegypti genome working group (AGWG) sequencing and assembly.</title>
        <authorList>
            <consortium name="Aedes aegypti Genome Working Group (AGWG)"/>
            <person name="Matthews B.J."/>
        </authorList>
    </citation>
    <scope>NUCLEOTIDE SEQUENCE [LARGE SCALE GENOMIC DNA]</scope>
    <source>
        <strain evidence="2 3">LVP_AGWG</strain>
    </source>
</reference>
<dbReference type="EnsemblMetazoa" id="AAEL023612-RA">
    <property type="protein sequence ID" value="AAEL023612-PA"/>
    <property type="gene ID" value="AAEL023612"/>
</dbReference>
<dbReference type="Pfam" id="PF03184">
    <property type="entry name" value="DDE_1"/>
    <property type="match status" value="1"/>
</dbReference>
<accession>A0A6I8U1J1</accession>
<evidence type="ECO:0000313" key="3">
    <source>
        <dbReference type="Proteomes" id="UP000008820"/>
    </source>
</evidence>
<dbReference type="InParanoid" id="A0A6I8U1J1"/>
<organism evidence="2 3">
    <name type="scientific">Aedes aegypti</name>
    <name type="common">Yellowfever mosquito</name>
    <name type="synonym">Culex aegypti</name>
    <dbReference type="NCBI Taxonomy" id="7159"/>
    <lineage>
        <taxon>Eukaryota</taxon>
        <taxon>Metazoa</taxon>
        <taxon>Ecdysozoa</taxon>
        <taxon>Arthropoda</taxon>
        <taxon>Hexapoda</taxon>
        <taxon>Insecta</taxon>
        <taxon>Pterygota</taxon>
        <taxon>Neoptera</taxon>
        <taxon>Endopterygota</taxon>
        <taxon>Diptera</taxon>
        <taxon>Nematocera</taxon>
        <taxon>Culicoidea</taxon>
        <taxon>Culicidae</taxon>
        <taxon>Culicinae</taxon>
        <taxon>Aedini</taxon>
        <taxon>Aedes</taxon>
        <taxon>Stegomyia</taxon>
    </lineage>
</organism>
<feature type="domain" description="DDE-1" evidence="1">
    <location>
        <begin position="13"/>
        <end position="110"/>
    </location>
</feature>
<protein>
    <recommendedName>
        <fullName evidence="1">DDE-1 domain-containing protein</fullName>
    </recommendedName>
</protein>
<dbReference type="AlphaFoldDB" id="A0A6I8U1J1"/>
<reference evidence="2" key="2">
    <citation type="submission" date="2020-05" db="UniProtKB">
        <authorList>
            <consortium name="EnsemblMetazoa"/>
        </authorList>
    </citation>
    <scope>IDENTIFICATION</scope>
    <source>
        <strain evidence="2">LVP_AGWG</strain>
    </source>
</reference>
<keyword evidence="3" id="KW-1185">Reference proteome</keyword>
<dbReference type="InterPro" id="IPR004875">
    <property type="entry name" value="DDE_SF_endonuclease_dom"/>
</dbReference>
<dbReference type="GO" id="GO:0003676">
    <property type="term" value="F:nucleic acid binding"/>
    <property type="evidence" value="ECO:0007669"/>
    <property type="project" value="InterPro"/>
</dbReference>
<dbReference type="OrthoDB" id="7764587at2759"/>
<evidence type="ECO:0000259" key="1">
    <source>
        <dbReference type="Pfam" id="PF03184"/>
    </source>
</evidence>
<name>A0A6I8U1J1_AEDAE</name>